<keyword evidence="2" id="KW-0808">Transferase</keyword>
<name>A0A7X0RIC7_9ACTN</name>
<dbReference type="PANTHER" id="PTHR43441:SF10">
    <property type="entry name" value="ACETYLTRANSFERASE"/>
    <property type="match status" value="1"/>
</dbReference>
<dbReference type="Pfam" id="PF13302">
    <property type="entry name" value="Acetyltransf_3"/>
    <property type="match status" value="2"/>
</dbReference>
<organism evidence="2 3">
    <name type="scientific">Nocardioides luti</name>
    <dbReference type="NCBI Taxonomy" id="2761101"/>
    <lineage>
        <taxon>Bacteria</taxon>
        <taxon>Bacillati</taxon>
        <taxon>Actinomycetota</taxon>
        <taxon>Actinomycetes</taxon>
        <taxon>Propionibacteriales</taxon>
        <taxon>Nocardioidaceae</taxon>
        <taxon>Nocardioides</taxon>
    </lineage>
</organism>
<dbReference type="GO" id="GO:0008999">
    <property type="term" value="F:protein-N-terminal-alanine acetyltransferase activity"/>
    <property type="evidence" value="ECO:0007669"/>
    <property type="project" value="TreeGrafter"/>
</dbReference>
<accession>A0A7X0RIC7</accession>
<protein>
    <submittedName>
        <fullName evidence="2">GNAT family N-acetyltransferase</fullName>
    </submittedName>
</protein>
<feature type="domain" description="N-acetyltransferase" evidence="1">
    <location>
        <begin position="203"/>
        <end position="368"/>
    </location>
</feature>
<dbReference type="GO" id="GO:1990189">
    <property type="term" value="F:protein N-terminal-serine acetyltransferase activity"/>
    <property type="evidence" value="ECO:0007669"/>
    <property type="project" value="TreeGrafter"/>
</dbReference>
<comment type="caution">
    <text evidence="2">The sequence shown here is derived from an EMBL/GenBank/DDBJ whole genome shotgun (WGS) entry which is preliminary data.</text>
</comment>
<dbReference type="Proteomes" id="UP000523955">
    <property type="component" value="Unassembled WGS sequence"/>
</dbReference>
<feature type="domain" description="N-acetyltransferase" evidence="1">
    <location>
        <begin position="21"/>
        <end position="183"/>
    </location>
</feature>
<evidence type="ECO:0000259" key="1">
    <source>
        <dbReference type="PROSITE" id="PS51186"/>
    </source>
</evidence>
<dbReference type="EMBL" id="JACKXE010000001">
    <property type="protein sequence ID" value="MBB6628876.1"/>
    <property type="molecule type" value="Genomic_DNA"/>
</dbReference>
<dbReference type="GO" id="GO:0005737">
    <property type="term" value="C:cytoplasm"/>
    <property type="evidence" value="ECO:0007669"/>
    <property type="project" value="TreeGrafter"/>
</dbReference>
<gene>
    <name evidence="2" type="ORF">H5V45_16225</name>
</gene>
<evidence type="ECO:0000313" key="3">
    <source>
        <dbReference type="Proteomes" id="UP000523955"/>
    </source>
</evidence>
<dbReference type="RefSeq" id="WP_185253887.1">
    <property type="nucleotide sequence ID" value="NZ_JACKXE010000001.1"/>
</dbReference>
<dbReference type="PANTHER" id="PTHR43441">
    <property type="entry name" value="RIBOSOMAL-PROTEIN-SERINE ACETYLTRANSFERASE"/>
    <property type="match status" value="1"/>
</dbReference>
<dbReference type="InterPro" id="IPR051908">
    <property type="entry name" value="Ribosomal_N-acetyltransferase"/>
</dbReference>
<sequence length="368" mass="40474">MADDPTAPTARTAPTLTDGTVTLRAHRPDDAQGSFEQCQDPLSQAWTTVPVPYTHEMAVGFVTEMMPQGWVDDREWGFAVEHEGQYAGTVSLRNEGDGRAEIAYGSHPRVRGTGAMERALRLLLRWGFEEQGLQTVIWWANRGNWASRRLAWRVGFSFDGTVRQWLPQRGELLDAWVGTLHRDQSPGPRTVWLDCPTLAGDGVHLRPMDERDVPRIVEACSDPRTLEWLSFLYPQPFTEESGRGVVSASTELRASGKGVTWAVTGDDDVMSGWLGFFGLRPGVVAELGYWAHPAARGRGLTTRAAALALGHARDRLGLQHVRARIAVGNAASQHVVETLGFEHTGVERLGADMADGSRVDLAIYDLAL</sequence>
<dbReference type="Gene3D" id="3.40.630.30">
    <property type="match status" value="2"/>
</dbReference>
<dbReference type="InterPro" id="IPR000182">
    <property type="entry name" value="GNAT_dom"/>
</dbReference>
<evidence type="ECO:0000313" key="2">
    <source>
        <dbReference type="EMBL" id="MBB6628876.1"/>
    </source>
</evidence>
<reference evidence="2 3" key="1">
    <citation type="submission" date="2020-08" db="EMBL/GenBank/DDBJ databases">
        <authorList>
            <person name="Seo M.-J."/>
        </authorList>
    </citation>
    <scope>NUCLEOTIDE SEQUENCE [LARGE SCALE GENOMIC DNA]</scope>
    <source>
        <strain evidence="2 3">KIGAM211</strain>
    </source>
</reference>
<dbReference type="PROSITE" id="PS51186">
    <property type="entry name" value="GNAT"/>
    <property type="match status" value="2"/>
</dbReference>
<keyword evidence="3" id="KW-1185">Reference proteome</keyword>
<dbReference type="InterPro" id="IPR016181">
    <property type="entry name" value="Acyl_CoA_acyltransferase"/>
</dbReference>
<dbReference type="AlphaFoldDB" id="A0A7X0RIC7"/>
<dbReference type="SUPFAM" id="SSF55729">
    <property type="entry name" value="Acyl-CoA N-acyltransferases (Nat)"/>
    <property type="match status" value="2"/>
</dbReference>
<proteinExistence type="predicted"/>